<feature type="chain" id="PRO_5019594978" description="Flagellar P-ring protein" evidence="6">
    <location>
        <begin position="26"/>
        <end position="368"/>
    </location>
</feature>
<evidence type="ECO:0000256" key="6">
    <source>
        <dbReference type="HAMAP-Rule" id="MF_00416"/>
    </source>
</evidence>
<evidence type="ECO:0000256" key="1">
    <source>
        <dbReference type="ARBA" id="ARBA00002591"/>
    </source>
</evidence>
<gene>
    <name evidence="6" type="primary">flgI</name>
    <name evidence="7" type="ORF">CWI81_00585</name>
</gene>
<dbReference type="OrthoDB" id="9786431at2"/>
<dbReference type="AlphaFoldDB" id="A0A432ZGA9"/>
<keyword evidence="7" id="KW-0282">Flagellum</keyword>
<evidence type="ECO:0000256" key="5">
    <source>
        <dbReference type="ARBA" id="ARBA00023143"/>
    </source>
</evidence>
<comment type="function">
    <text evidence="1 6">Assembles around the rod to form the L-ring and probably protects the motor/basal body from shearing forces during rotation.</text>
</comment>
<dbReference type="InterPro" id="IPR001782">
    <property type="entry name" value="Flag_FlgI"/>
</dbReference>
<evidence type="ECO:0000256" key="2">
    <source>
        <dbReference type="ARBA" id="ARBA00004117"/>
    </source>
</evidence>
<comment type="caution">
    <text evidence="7">The sequence shown here is derived from an EMBL/GenBank/DDBJ whole genome shotgun (WGS) entry which is preliminary data.</text>
</comment>
<keyword evidence="7" id="KW-0966">Cell projection</keyword>
<dbReference type="GO" id="GO:0009428">
    <property type="term" value="C:bacterial-type flagellum basal body, distal rod, P ring"/>
    <property type="evidence" value="ECO:0007669"/>
    <property type="project" value="InterPro"/>
</dbReference>
<dbReference type="PANTHER" id="PTHR30381:SF0">
    <property type="entry name" value="FLAGELLAR P-RING PROTEIN"/>
    <property type="match status" value="1"/>
</dbReference>
<dbReference type="PANTHER" id="PTHR30381">
    <property type="entry name" value="FLAGELLAR P-RING PERIPLASMIC PROTEIN FLGI"/>
    <property type="match status" value="1"/>
</dbReference>
<sequence length="368" mass="38477" precursor="true">MNAGIKQIFIVALTALSLLAIPAQASRIKDIASVEGIRDNQLVGYGLVVGLPGTGEQTPFTDQTFRTMLGNFGINIPAGERPKINNVAAVAVQADIPAFAKPGQKIDITVSSVGSADSLTGGTLMQTFLKGANGEVYAVAQGSLIVGGLGAEGNDGSRIVVNTPTVGRIPNGAIVEREIRTSFSSGDYFTFNLHQSDFTTAKRVADTINGLVGEGSAQALDATSVRVRAPRDLDQRVSYMSTLENLEVQQAQGSAKIIVNARTGTVVVGQNVELRPAAVAHGNMQVTIAENVQVDQPNPFADGETVVTPQSIIDVQQDDARMFVFEPGTNLNDLVRAVNQIGAAPGDMIAVLEALKQAGAISGELIVI</sequence>
<dbReference type="Proteomes" id="UP000287908">
    <property type="component" value="Unassembled WGS sequence"/>
</dbReference>
<evidence type="ECO:0000256" key="4">
    <source>
        <dbReference type="ARBA" id="ARBA00022729"/>
    </source>
</evidence>
<keyword evidence="5 6" id="KW-0975">Bacterial flagellum</keyword>
<protein>
    <recommendedName>
        <fullName evidence="6">Flagellar P-ring protein</fullName>
    </recommendedName>
    <alternativeName>
        <fullName evidence="6">Basal body P-ring protein</fullName>
    </alternativeName>
</protein>
<dbReference type="PRINTS" id="PR01010">
    <property type="entry name" value="FLGPRINGFLGI"/>
</dbReference>
<dbReference type="EMBL" id="PIQF01000001">
    <property type="protein sequence ID" value="RUO77035.1"/>
    <property type="molecule type" value="Genomic_DNA"/>
</dbReference>
<feature type="signal peptide" evidence="6">
    <location>
        <begin position="1"/>
        <end position="25"/>
    </location>
</feature>
<name>A0A432ZGA9_9GAMM</name>
<accession>A0A432ZGA9</accession>
<dbReference type="GO" id="GO:0005198">
    <property type="term" value="F:structural molecule activity"/>
    <property type="evidence" value="ECO:0007669"/>
    <property type="project" value="InterPro"/>
</dbReference>
<evidence type="ECO:0000256" key="3">
    <source>
        <dbReference type="ARBA" id="ARBA00008994"/>
    </source>
</evidence>
<proteinExistence type="inferred from homology"/>
<dbReference type="Pfam" id="PF02119">
    <property type="entry name" value="FlgI"/>
    <property type="match status" value="1"/>
</dbReference>
<keyword evidence="8" id="KW-1185">Reference proteome</keyword>
<evidence type="ECO:0000313" key="8">
    <source>
        <dbReference type="Proteomes" id="UP000287908"/>
    </source>
</evidence>
<evidence type="ECO:0000313" key="7">
    <source>
        <dbReference type="EMBL" id="RUO77035.1"/>
    </source>
</evidence>
<reference evidence="7 8" key="1">
    <citation type="journal article" date="2011" name="Front. Microbiol.">
        <title>Genomic signatures of strain selection and enhancement in Bacillus atrophaeus var. globigii, a historical biowarfare simulant.</title>
        <authorList>
            <person name="Gibbons H.S."/>
            <person name="Broomall S.M."/>
            <person name="McNew L.A."/>
            <person name="Daligault H."/>
            <person name="Chapman C."/>
            <person name="Bruce D."/>
            <person name="Karavis M."/>
            <person name="Krepps M."/>
            <person name="McGregor P.A."/>
            <person name="Hong C."/>
            <person name="Park K.H."/>
            <person name="Akmal A."/>
            <person name="Feldman A."/>
            <person name="Lin J.S."/>
            <person name="Chang W.E."/>
            <person name="Higgs B.W."/>
            <person name="Demirev P."/>
            <person name="Lindquist J."/>
            <person name="Liem A."/>
            <person name="Fochler E."/>
            <person name="Read T.D."/>
            <person name="Tapia R."/>
            <person name="Johnson S."/>
            <person name="Bishop-Lilly K.A."/>
            <person name="Detter C."/>
            <person name="Han C."/>
            <person name="Sozhamannan S."/>
            <person name="Rosenzweig C.N."/>
            <person name="Skowronski E.W."/>
        </authorList>
    </citation>
    <scope>NUCLEOTIDE SEQUENCE [LARGE SCALE GENOMIC DNA]</scope>
    <source>
        <strain evidence="7 8">CL-SP19</strain>
    </source>
</reference>
<dbReference type="HAMAP" id="MF_00416">
    <property type="entry name" value="FlgI"/>
    <property type="match status" value="1"/>
</dbReference>
<keyword evidence="7" id="KW-0969">Cilium</keyword>
<organism evidence="7 8">
    <name type="scientific">Idiomarina seosinensis</name>
    <dbReference type="NCBI Taxonomy" id="281739"/>
    <lineage>
        <taxon>Bacteria</taxon>
        <taxon>Pseudomonadati</taxon>
        <taxon>Pseudomonadota</taxon>
        <taxon>Gammaproteobacteria</taxon>
        <taxon>Alteromonadales</taxon>
        <taxon>Idiomarinaceae</taxon>
        <taxon>Idiomarina</taxon>
    </lineage>
</organism>
<dbReference type="NCBIfam" id="NF003676">
    <property type="entry name" value="PRK05303.1"/>
    <property type="match status" value="1"/>
</dbReference>
<dbReference type="GO" id="GO:0030288">
    <property type="term" value="C:outer membrane-bounded periplasmic space"/>
    <property type="evidence" value="ECO:0007669"/>
    <property type="project" value="InterPro"/>
</dbReference>
<comment type="subunit">
    <text evidence="6">The basal body constitutes a major portion of the flagellar organelle and consists of four rings (L,P,S, and M) mounted on a central rod.</text>
</comment>
<keyword evidence="4 6" id="KW-0732">Signal</keyword>
<comment type="similarity">
    <text evidence="3 6">Belongs to the FlgI family.</text>
</comment>
<comment type="subcellular location">
    <subcellularLocation>
        <location evidence="2 6">Bacterial flagellum basal body</location>
    </subcellularLocation>
</comment>
<dbReference type="GO" id="GO:0071973">
    <property type="term" value="P:bacterial-type flagellum-dependent cell motility"/>
    <property type="evidence" value="ECO:0007669"/>
    <property type="project" value="InterPro"/>
</dbReference>
<dbReference type="RefSeq" id="WP_126783307.1">
    <property type="nucleotide sequence ID" value="NZ_PIQF01000001.1"/>
</dbReference>